<dbReference type="EMBL" id="VKQN01000001">
    <property type="protein sequence ID" value="MDR4174894.1"/>
    <property type="molecule type" value="Genomic_DNA"/>
</dbReference>
<reference evidence="2 5" key="1">
    <citation type="journal article" date="2015" name="Genome Announc.">
        <title>Complete genome sequences for 35 biothreat assay-relevant bacillus species.</title>
        <authorList>
            <person name="Johnson S.L."/>
            <person name="Daligault H.E."/>
            <person name="Davenport K.W."/>
            <person name="Jaissle J."/>
            <person name="Frey K.G."/>
            <person name="Ladner J.T."/>
            <person name="Broomall S.M."/>
            <person name="Bishop-Lilly K.A."/>
            <person name="Bruce D.C."/>
            <person name="Gibbons H.S."/>
            <person name="Coyne S.R."/>
            <person name="Lo C.C."/>
            <person name="Meincke L."/>
            <person name="Munk A.C."/>
            <person name="Koroleva G.I."/>
            <person name="Rosenzweig C.N."/>
            <person name="Palacios G.F."/>
            <person name="Redden C.L."/>
            <person name="Minogue T.D."/>
            <person name="Chain P.S."/>
        </authorList>
    </citation>
    <scope>NUCLEOTIDE SEQUENCE [LARGE SCALE GENOMIC DNA]</scope>
    <source>
        <strain evidence="2 5">HD1011</strain>
        <plasmid evidence="2 5">2</plasmid>
    </source>
</reference>
<name>A0A0B5N7W1_BACTU</name>
<dbReference type="Proteomes" id="UP001181533">
    <property type="component" value="Unassembled WGS sequence"/>
</dbReference>
<dbReference type="KEGG" id="btw:BF38_5787"/>
<keyword evidence="4" id="KW-0614">Plasmid</keyword>
<geneLocation type="plasmid" evidence="4 6">
    <name>unnamed3</name>
</geneLocation>
<proteinExistence type="predicted"/>
<dbReference type="RefSeq" id="WP_001195244.1">
    <property type="nucleotide sequence ID" value="NZ_CP009334.1"/>
</dbReference>
<feature type="transmembrane region" description="Helical" evidence="1">
    <location>
        <begin position="36"/>
        <end position="55"/>
    </location>
</feature>
<feature type="transmembrane region" description="Helical" evidence="1">
    <location>
        <begin position="6"/>
        <end position="24"/>
    </location>
</feature>
<sequence>MQTVIFYIIVALVTFMSRCYYDYGKTAKNEGNKVEKILGYSISTISAIVFFFLLYDGGQINEEKDLLINYLVIVFALITMIVGIDFREKVKLEGLMQYKLKLHINRFMIVVCFGFLVARIIL</sequence>
<evidence type="ECO:0000313" key="2">
    <source>
        <dbReference type="EMBL" id="AJG73849.1"/>
    </source>
</evidence>
<geneLocation type="plasmid" evidence="2 5">
    <name>2</name>
</geneLocation>
<dbReference type="Proteomes" id="UP000031876">
    <property type="component" value="Plasmid 2"/>
</dbReference>
<dbReference type="Proteomes" id="UP000501107">
    <property type="component" value="Plasmid unnamed3"/>
</dbReference>
<feature type="transmembrane region" description="Helical" evidence="1">
    <location>
        <begin position="104"/>
        <end position="121"/>
    </location>
</feature>
<dbReference type="AlphaFoldDB" id="A0A0B5N7W1"/>
<evidence type="ECO:0000256" key="1">
    <source>
        <dbReference type="SAM" id="Phobius"/>
    </source>
</evidence>
<evidence type="ECO:0000313" key="3">
    <source>
        <dbReference type="EMBL" id="MDR4174894.1"/>
    </source>
</evidence>
<protein>
    <submittedName>
        <fullName evidence="2">Membrane protein</fullName>
    </submittedName>
</protein>
<evidence type="ECO:0000313" key="6">
    <source>
        <dbReference type="Proteomes" id="UP000501107"/>
    </source>
</evidence>
<evidence type="ECO:0000313" key="4">
    <source>
        <dbReference type="EMBL" id="QKH22770.1"/>
    </source>
</evidence>
<reference evidence="3" key="2">
    <citation type="submission" date="2019-07" db="EMBL/GenBank/DDBJ databases">
        <title>Phylogenomic Reclassification of ATCC Bacillus Strains and Various Taxa within the Genus Bacillus.</title>
        <authorList>
            <person name="Riojas M.A."/>
            <person name="Frank A.M."/>
            <person name="Fenn S.L."/>
            <person name="King S.P."/>
            <person name="Brower S.M."/>
            <person name="Hazbon M.H."/>
        </authorList>
    </citation>
    <scope>NUCLEOTIDE SEQUENCE</scope>
    <source>
        <strain evidence="3">ATCC 35646</strain>
    </source>
</reference>
<gene>
    <name evidence="2" type="ORF">BF38_5787</name>
    <name evidence="3" type="ORF">FO599_01945</name>
    <name evidence="4" type="ORF">FOC89_01935</name>
</gene>
<evidence type="ECO:0000313" key="5">
    <source>
        <dbReference type="Proteomes" id="UP000031876"/>
    </source>
</evidence>
<keyword evidence="1" id="KW-0472">Membrane</keyword>
<accession>A0A0B5N7W1</accession>
<dbReference type="EMBL" id="CP053979">
    <property type="protein sequence ID" value="QKH22770.1"/>
    <property type="molecule type" value="Genomic_DNA"/>
</dbReference>
<organism evidence="4 6">
    <name type="scientific">Bacillus thuringiensis</name>
    <dbReference type="NCBI Taxonomy" id="1428"/>
    <lineage>
        <taxon>Bacteria</taxon>
        <taxon>Bacillati</taxon>
        <taxon>Bacillota</taxon>
        <taxon>Bacilli</taxon>
        <taxon>Bacillales</taxon>
        <taxon>Bacillaceae</taxon>
        <taxon>Bacillus</taxon>
        <taxon>Bacillus cereus group</taxon>
    </lineage>
</organism>
<feature type="transmembrane region" description="Helical" evidence="1">
    <location>
        <begin position="67"/>
        <end position="84"/>
    </location>
</feature>
<dbReference type="EMBL" id="CP009334">
    <property type="protein sequence ID" value="AJG73849.1"/>
    <property type="molecule type" value="Genomic_DNA"/>
</dbReference>
<reference evidence="4 6" key="3">
    <citation type="submission" date="2020-05" db="EMBL/GenBank/DDBJ databases">
        <title>FDA dAtabase for Regulatory Grade micrObial Sequences (FDA-ARGOS): Supporting development and validation of Infectious Disease Dx tests.</title>
        <authorList>
            <person name="Nelson B."/>
            <person name="Plummer A."/>
            <person name="Tallon L."/>
            <person name="Sadzewicz L."/>
            <person name="Zhao X."/>
            <person name="Vavikolanu K."/>
            <person name="Mehta A."/>
            <person name="Aluvathingal J."/>
            <person name="Nadendla S."/>
            <person name="Myers T."/>
            <person name="Yan Y."/>
            <person name="Sichtig H."/>
        </authorList>
    </citation>
    <scope>NUCLEOTIDE SEQUENCE [LARGE SCALE GENOMIC DNA]</scope>
    <source>
        <strain evidence="4 6">FDAARGOS_795</strain>
        <plasmid evidence="4 6">unnamed3</plasmid>
    </source>
</reference>
<keyword evidence="1" id="KW-0812">Transmembrane</keyword>
<keyword evidence="1" id="KW-1133">Transmembrane helix</keyword>